<dbReference type="GeneID" id="41982040"/>
<organism evidence="2 3">
    <name type="scientific">Lachnellula hyalina</name>
    <dbReference type="NCBI Taxonomy" id="1316788"/>
    <lineage>
        <taxon>Eukaryota</taxon>
        <taxon>Fungi</taxon>
        <taxon>Dikarya</taxon>
        <taxon>Ascomycota</taxon>
        <taxon>Pezizomycotina</taxon>
        <taxon>Leotiomycetes</taxon>
        <taxon>Helotiales</taxon>
        <taxon>Lachnaceae</taxon>
        <taxon>Lachnellula</taxon>
    </lineage>
</organism>
<dbReference type="PANTHER" id="PTHR33840">
    <property type="match status" value="1"/>
</dbReference>
<sequence length="506" mass="55741">MASSLDSKRSIGKKMVIACDGTWQNSDQGYDDSVFAPPAAQIPSNVTRIVRAIKHKDDDGIPQVVFYQRGVGANGGEEDKIVGGATGVGLSEHVREAYGFLANNFDPESQEALNDVSKPIDEIVLLGFSRGAFTARAISSLVSDVGVLTRAGMESFWGVFGDWMKQNVEGRQSEWFESRFGRKVSFTDPVYRQTLIEHGITRWPMPIRAVGVWDTVGSLGIPLPFHAENVKEFSFVNTKVAVHVQHAFQALGLDEHRRLFTPTLWEWPTNDQNLKKLKQCWFPGVHSNIGGSYPDAGISNITLAWMISQFEESDGGILTFDPIYLDWLQDLNNEYYIKQAQPIRPWALSKIYDSAPHTTVKGIVAGLSPVVRTPGRYHVVNDKTGLGTNIPLKNTCEFIHPSVRIRMDSGGLGTEEDSKHVSEVSHLLNAAKGLVGLNWNLNKYSSPALKNYELVESVGVQNGTTGAGGVVWKAKDGSEGLPEEELGRTEIRLLKRSVDMASKLQG</sequence>
<comment type="caution">
    <text evidence="2">The sequence shown here is derived from an EMBL/GenBank/DDBJ whole genome shotgun (WGS) entry which is preliminary data.</text>
</comment>
<dbReference type="Pfam" id="PF09994">
    <property type="entry name" value="T6SS_Tle1-like_cat"/>
    <property type="match status" value="1"/>
</dbReference>
<dbReference type="InterPro" id="IPR029058">
    <property type="entry name" value="AB_hydrolase_fold"/>
</dbReference>
<feature type="domain" description="T6SS Phospholipase effector Tle1-like catalytic" evidence="1">
    <location>
        <begin position="13"/>
        <end position="309"/>
    </location>
</feature>
<dbReference type="Proteomes" id="UP000431533">
    <property type="component" value="Unassembled WGS sequence"/>
</dbReference>
<dbReference type="InterPro" id="IPR018712">
    <property type="entry name" value="Tle1-like_cat"/>
</dbReference>
<dbReference type="OrthoDB" id="59699at2759"/>
<dbReference type="RefSeq" id="XP_031008237.1">
    <property type="nucleotide sequence ID" value="XM_031146821.1"/>
</dbReference>
<evidence type="ECO:0000259" key="1">
    <source>
        <dbReference type="Pfam" id="PF09994"/>
    </source>
</evidence>
<accession>A0A8H8R9U9</accession>
<dbReference type="SUPFAM" id="SSF53474">
    <property type="entry name" value="alpha/beta-Hydrolases"/>
    <property type="match status" value="1"/>
</dbReference>
<gene>
    <name evidence="2" type="primary">YEL023C_1</name>
    <name evidence="2" type="ORF">LHYA1_G001842</name>
</gene>
<keyword evidence="3" id="KW-1185">Reference proteome</keyword>
<proteinExistence type="predicted"/>
<reference evidence="2 3" key="1">
    <citation type="submission" date="2018-05" db="EMBL/GenBank/DDBJ databases">
        <title>Genome sequencing and assembly of the regulated plant pathogen Lachnellula willkommii and related sister species for the development of diagnostic species identification markers.</title>
        <authorList>
            <person name="Giroux E."/>
            <person name="Bilodeau G."/>
        </authorList>
    </citation>
    <scope>NUCLEOTIDE SEQUENCE [LARGE SCALE GENOMIC DNA]</scope>
    <source>
        <strain evidence="2 3">CBS 185.66</strain>
    </source>
</reference>
<evidence type="ECO:0000313" key="3">
    <source>
        <dbReference type="Proteomes" id="UP000431533"/>
    </source>
</evidence>
<dbReference type="AlphaFoldDB" id="A0A8H8R9U9"/>
<evidence type="ECO:0000313" key="2">
    <source>
        <dbReference type="EMBL" id="TVY29450.1"/>
    </source>
</evidence>
<protein>
    <recommendedName>
        <fullName evidence="1">T6SS Phospholipase effector Tle1-like catalytic domain-containing protein</fullName>
    </recommendedName>
</protein>
<name>A0A8H8R9U9_9HELO</name>
<dbReference type="EMBL" id="QGMH01000018">
    <property type="protein sequence ID" value="TVY29450.1"/>
    <property type="molecule type" value="Genomic_DNA"/>
</dbReference>
<dbReference type="PANTHER" id="PTHR33840:SF1">
    <property type="entry name" value="TLE1 PHOSPHOLIPASE DOMAIN-CONTAINING PROTEIN"/>
    <property type="match status" value="1"/>
</dbReference>